<keyword evidence="1" id="KW-0862">Zinc</keyword>
<protein>
    <recommendedName>
        <fullName evidence="2">RING-type domain-containing protein</fullName>
    </recommendedName>
</protein>
<dbReference type="InterPro" id="IPR044249">
    <property type="entry name" value="XERICO-like"/>
</dbReference>
<dbReference type="RefSeq" id="XP_069153007.1">
    <property type="nucleotide sequence ID" value="XM_069296906.1"/>
</dbReference>
<dbReference type="AlphaFoldDB" id="A0A3Q7GNP5"/>
<proteinExistence type="predicted"/>
<feature type="domain" description="RING-type" evidence="2">
    <location>
        <begin position="92"/>
        <end position="134"/>
    </location>
</feature>
<sequence>MGLQNQLSDVSTESIPILLVTLLANCIANLRSIIFTFLQFIGVSVNPIQIEENAIYDAVGSGLAGVVMLAEQLNLNRMFSYAFDDQSAGSSCVFCLNRLIDGENVRKLDCKHVFHKACFDGWLDTFNFNCPICRSSLSVVSDERVEVTRRRVAWDVIEWFSLR</sequence>
<reference evidence="3" key="2">
    <citation type="submission" date="2019-01" db="UniProtKB">
        <authorList>
            <consortium name="EnsemblPlants"/>
        </authorList>
    </citation>
    <scope>IDENTIFICATION</scope>
    <source>
        <strain evidence="3">cv. Heinz 1706</strain>
    </source>
</reference>
<evidence type="ECO:0000313" key="4">
    <source>
        <dbReference type="Proteomes" id="UP000004994"/>
    </source>
</evidence>
<dbReference type="SMART" id="SM00184">
    <property type="entry name" value="RING"/>
    <property type="match status" value="1"/>
</dbReference>
<dbReference type="OMA" id="ARFHTHQ"/>
<evidence type="ECO:0000256" key="1">
    <source>
        <dbReference type="PROSITE-ProRule" id="PRU00175"/>
    </source>
</evidence>
<keyword evidence="1" id="KW-0863">Zinc-finger</keyword>
<keyword evidence="4" id="KW-1185">Reference proteome</keyword>
<dbReference type="Proteomes" id="UP000004994">
    <property type="component" value="Chromosome 4"/>
</dbReference>
<keyword evidence="1" id="KW-0479">Metal-binding</keyword>
<dbReference type="Pfam" id="PF13639">
    <property type="entry name" value="zf-RING_2"/>
    <property type="match status" value="1"/>
</dbReference>
<organism evidence="3">
    <name type="scientific">Solanum lycopersicum</name>
    <name type="common">Tomato</name>
    <name type="synonym">Lycopersicon esculentum</name>
    <dbReference type="NCBI Taxonomy" id="4081"/>
    <lineage>
        <taxon>Eukaryota</taxon>
        <taxon>Viridiplantae</taxon>
        <taxon>Streptophyta</taxon>
        <taxon>Embryophyta</taxon>
        <taxon>Tracheophyta</taxon>
        <taxon>Spermatophyta</taxon>
        <taxon>Magnoliopsida</taxon>
        <taxon>eudicotyledons</taxon>
        <taxon>Gunneridae</taxon>
        <taxon>Pentapetalae</taxon>
        <taxon>asterids</taxon>
        <taxon>lamiids</taxon>
        <taxon>Solanales</taxon>
        <taxon>Solanaceae</taxon>
        <taxon>Solanoideae</taxon>
        <taxon>Solaneae</taxon>
        <taxon>Solanum</taxon>
        <taxon>Solanum subgen. Lycopersicon</taxon>
    </lineage>
</organism>
<dbReference type="SUPFAM" id="SSF57850">
    <property type="entry name" value="RING/U-box"/>
    <property type="match status" value="1"/>
</dbReference>
<dbReference type="GeneID" id="138348234"/>
<dbReference type="EnsemblPlants" id="Solyc04g007500.1.1">
    <property type="protein sequence ID" value="Solyc04g007500.1.1.1"/>
    <property type="gene ID" value="Solyc04g007500.1"/>
</dbReference>
<accession>A0A3Q7GNP5</accession>
<dbReference type="GO" id="GO:0008270">
    <property type="term" value="F:zinc ion binding"/>
    <property type="evidence" value="ECO:0007669"/>
    <property type="project" value="UniProtKB-KW"/>
</dbReference>
<dbReference type="Gramene" id="Solyc04g007500.1.1">
    <property type="protein sequence ID" value="Solyc04g007500.1.1.1"/>
    <property type="gene ID" value="Solyc04g007500.1"/>
</dbReference>
<dbReference type="PANTHER" id="PTHR47258">
    <property type="match status" value="1"/>
</dbReference>
<dbReference type="InParanoid" id="A0A3Q7GNP5"/>
<reference evidence="3" key="1">
    <citation type="journal article" date="2012" name="Nature">
        <title>The tomato genome sequence provides insights into fleshy fruit evolution.</title>
        <authorList>
            <consortium name="Tomato Genome Consortium"/>
        </authorList>
    </citation>
    <scope>NUCLEOTIDE SEQUENCE [LARGE SCALE GENOMIC DNA]</scope>
    <source>
        <strain evidence="3">cv. Heinz 1706</strain>
    </source>
</reference>
<dbReference type="Gene3D" id="3.30.40.10">
    <property type="entry name" value="Zinc/RING finger domain, C3HC4 (zinc finger)"/>
    <property type="match status" value="1"/>
</dbReference>
<dbReference type="GO" id="GO:0016567">
    <property type="term" value="P:protein ubiquitination"/>
    <property type="evidence" value="ECO:0000318"/>
    <property type="project" value="GO_Central"/>
</dbReference>
<dbReference type="KEGG" id="sly:138348234"/>
<evidence type="ECO:0000259" key="2">
    <source>
        <dbReference type="PROSITE" id="PS50089"/>
    </source>
</evidence>
<dbReference type="InterPro" id="IPR013083">
    <property type="entry name" value="Znf_RING/FYVE/PHD"/>
</dbReference>
<dbReference type="FunCoup" id="A0A3Q7GNP5">
    <property type="interactions" value="68"/>
</dbReference>
<evidence type="ECO:0000313" key="3">
    <source>
        <dbReference type="EnsemblPlants" id="Solyc04g007500.1.1.1"/>
    </source>
</evidence>
<dbReference type="PaxDb" id="4081-Solyc04g007500.1.1"/>
<dbReference type="GO" id="GO:0061630">
    <property type="term" value="F:ubiquitin protein ligase activity"/>
    <property type="evidence" value="ECO:0000318"/>
    <property type="project" value="GO_Central"/>
</dbReference>
<dbReference type="PROSITE" id="PS50089">
    <property type="entry name" value="ZF_RING_2"/>
    <property type="match status" value="1"/>
</dbReference>
<dbReference type="InterPro" id="IPR001841">
    <property type="entry name" value="Znf_RING"/>
</dbReference>
<dbReference type="PANTHER" id="PTHR47258:SF1">
    <property type="entry name" value="E3 UBIQUITIN-PROTEIN LIGASE XERICO-RELATED"/>
    <property type="match status" value="1"/>
</dbReference>
<name>A0A3Q7GNP5_SOLLC</name>